<evidence type="ECO:0000313" key="2">
    <source>
        <dbReference type="Proteomes" id="UP000015106"/>
    </source>
</evidence>
<reference evidence="1" key="3">
    <citation type="submission" date="2022-06" db="UniProtKB">
        <authorList>
            <consortium name="EnsemblPlants"/>
        </authorList>
    </citation>
    <scope>IDENTIFICATION</scope>
</reference>
<reference evidence="2" key="1">
    <citation type="journal article" date="2013" name="Nature">
        <title>Draft genome of the wheat A-genome progenitor Triticum urartu.</title>
        <authorList>
            <person name="Ling H.Q."/>
            <person name="Zhao S."/>
            <person name="Liu D."/>
            <person name="Wang J."/>
            <person name="Sun H."/>
            <person name="Zhang C."/>
            <person name="Fan H."/>
            <person name="Li D."/>
            <person name="Dong L."/>
            <person name="Tao Y."/>
            <person name="Gao C."/>
            <person name="Wu H."/>
            <person name="Li Y."/>
            <person name="Cui Y."/>
            <person name="Guo X."/>
            <person name="Zheng S."/>
            <person name="Wang B."/>
            <person name="Yu K."/>
            <person name="Liang Q."/>
            <person name="Yang W."/>
            <person name="Lou X."/>
            <person name="Chen J."/>
            <person name="Feng M."/>
            <person name="Jian J."/>
            <person name="Zhang X."/>
            <person name="Luo G."/>
            <person name="Jiang Y."/>
            <person name="Liu J."/>
            <person name="Wang Z."/>
            <person name="Sha Y."/>
            <person name="Zhang B."/>
            <person name="Wu H."/>
            <person name="Tang D."/>
            <person name="Shen Q."/>
            <person name="Xue P."/>
            <person name="Zou S."/>
            <person name="Wang X."/>
            <person name="Liu X."/>
            <person name="Wang F."/>
            <person name="Yang Y."/>
            <person name="An X."/>
            <person name="Dong Z."/>
            <person name="Zhang K."/>
            <person name="Zhang X."/>
            <person name="Luo M.C."/>
            <person name="Dvorak J."/>
            <person name="Tong Y."/>
            <person name="Wang J."/>
            <person name="Yang H."/>
            <person name="Li Z."/>
            <person name="Wang D."/>
            <person name="Zhang A."/>
            <person name="Wang J."/>
        </authorList>
    </citation>
    <scope>NUCLEOTIDE SEQUENCE</scope>
    <source>
        <strain evidence="2">cv. G1812</strain>
    </source>
</reference>
<dbReference type="Gramene" id="TuG1812G0300002476.01.T01">
    <property type="protein sequence ID" value="TuG1812G0300002476.01.T01.cds267561"/>
    <property type="gene ID" value="TuG1812G0300002476.01"/>
</dbReference>
<sequence>MPNYLALVLRKKPFIWLGHRNASSAYNSESTTVTRALSPSSCSFLTCNGLPVCLLIFTYLNGALTLERGFAKFVLGGLCSNSTTVTVLDISGLS</sequence>
<name>A0A8R7PTF3_TRIUA</name>
<proteinExistence type="predicted"/>
<keyword evidence="2" id="KW-1185">Reference proteome</keyword>
<evidence type="ECO:0000313" key="1">
    <source>
        <dbReference type="EnsemblPlants" id="TuG1812G0300002476.01.T01.cds267561"/>
    </source>
</evidence>
<dbReference type="AlphaFoldDB" id="A0A8R7PTF3"/>
<dbReference type="Proteomes" id="UP000015106">
    <property type="component" value="Chromosome 3"/>
</dbReference>
<reference evidence="1" key="2">
    <citation type="submission" date="2018-03" db="EMBL/GenBank/DDBJ databases">
        <title>The Triticum urartu genome reveals the dynamic nature of wheat genome evolution.</title>
        <authorList>
            <person name="Ling H."/>
            <person name="Ma B."/>
            <person name="Shi X."/>
            <person name="Liu H."/>
            <person name="Dong L."/>
            <person name="Sun H."/>
            <person name="Cao Y."/>
            <person name="Gao Q."/>
            <person name="Zheng S."/>
            <person name="Li Y."/>
            <person name="Yu Y."/>
            <person name="Du H."/>
            <person name="Qi M."/>
            <person name="Li Y."/>
            <person name="Yu H."/>
            <person name="Cui Y."/>
            <person name="Wang N."/>
            <person name="Chen C."/>
            <person name="Wu H."/>
            <person name="Zhao Y."/>
            <person name="Zhang J."/>
            <person name="Li Y."/>
            <person name="Zhou W."/>
            <person name="Zhang B."/>
            <person name="Hu W."/>
            <person name="Eijk M."/>
            <person name="Tang J."/>
            <person name="Witsenboer H."/>
            <person name="Zhao S."/>
            <person name="Li Z."/>
            <person name="Zhang A."/>
            <person name="Wang D."/>
            <person name="Liang C."/>
        </authorList>
    </citation>
    <scope>NUCLEOTIDE SEQUENCE [LARGE SCALE GENOMIC DNA]</scope>
    <source>
        <strain evidence="1">cv. G1812</strain>
    </source>
</reference>
<protein>
    <submittedName>
        <fullName evidence="1">Uncharacterized protein</fullName>
    </submittedName>
</protein>
<dbReference type="EnsemblPlants" id="TuG1812G0300002476.01.T01">
    <property type="protein sequence ID" value="TuG1812G0300002476.01.T01.cds267561"/>
    <property type="gene ID" value="TuG1812G0300002476.01"/>
</dbReference>
<organism evidence="1 2">
    <name type="scientific">Triticum urartu</name>
    <name type="common">Red wild einkorn</name>
    <name type="synonym">Crithodium urartu</name>
    <dbReference type="NCBI Taxonomy" id="4572"/>
    <lineage>
        <taxon>Eukaryota</taxon>
        <taxon>Viridiplantae</taxon>
        <taxon>Streptophyta</taxon>
        <taxon>Embryophyta</taxon>
        <taxon>Tracheophyta</taxon>
        <taxon>Spermatophyta</taxon>
        <taxon>Magnoliopsida</taxon>
        <taxon>Liliopsida</taxon>
        <taxon>Poales</taxon>
        <taxon>Poaceae</taxon>
        <taxon>BOP clade</taxon>
        <taxon>Pooideae</taxon>
        <taxon>Triticodae</taxon>
        <taxon>Triticeae</taxon>
        <taxon>Triticinae</taxon>
        <taxon>Triticum</taxon>
    </lineage>
</organism>
<accession>A0A8R7PTF3</accession>